<dbReference type="Gene3D" id="3.30.450.20">
    <property type="entry name" value="PAS domain"/>
    <property type="match status" value="2"/>
</dbReference>
<dbReference type="PROSITE" id="PS50046">
    <property type="entry name" value="PHYTOCHROME_2"/>
    <property type="match status" value="1"/>
</dbReference>
<feature type="domain" description="Histidine kinase" evidence="10">
    <location>
        <begin position="324"/>
        <end position="543"/>
    </location>
</feature>
<dbReference type="InterPro" id="IPR003594">
    <property type="entry name" value="HATPase_dom"/>
</dbReference>
<dbReference type="InterPro" id="IPR013767">
    <property type="entry name" value="PAS_fold"/>
</dbReference>
<keyword evidence="14" id="KW-1185">Reference proteome</keyword>
<dbReference type="Pfam" id="PF01590">
    <property type="entry name" value="GAF"/>
    <property type="match status" value="1"/>
</dbReference>
<dbReference type="InterPro" id="IPR000014">
    <property type="entry name" value="PAS"/>
</dbReference>
<evidence type="ECO:0000259" key="12">
    <source>
        <dbReference type="PROSITE" id="PS50113"/>
    </source>
</evidence>
<keyword evidence="13" id="KW-0067">ATP-binding</keyword>
<dbReference type="InterPro" id="IPR016132">
    <property type="entry name" value="Phyto_chromo_attachment"/>
</dbReference>
<comment type="similarity">
    <text evidence="2">In the N-terminal section; belongs to the phytochrome family.</text>
</comment>
<evidence type="ECO:0000256" key="2">
    <source>
        <dbReference type="ARBA" id="ARBA00006402"/>
    </source>
</evidence>
<evidence type="ECO:0000256" key="5">
    <source>
        <dbReference type="ARBA" id="ARBA00022679"/>
    </source>
</evidence>
<evidence type="ECO:0000313" key="14">
    <source>
        <dbReference type="Proteomes" id="UP001333818"/>
    </source>
</evidence>
<dbReference type="SMART" id="SM00387">
    <property type="entry name" value="HATPase_c"/>
    <property type="match status" value="1"/>
</dbReference>
<feature type="domain" description="PAS" evidence="11">
    <location>
        <begin position="1"/>
        <end position="48"/>
    </location>
</feature>
<comment type="catalytic activity">
    <reaction evidence="1">
        <text>ATP + protein L-histidine = ADP + protein N-phospho-L-histidine.</text>
        <dbReference type="EC" id="2.7.13.3"/>
    </reaction>
</comment>
<dbReference type="InterPro" id="IPR000700">
    <property type="entry name" value="PAS-assoc_C"/>
</dbReference>
<dbReference type="InterPro" id="IPR035965">
    <property type="entry name" value="PAS-like_dom_sf"/>
</dbReference>
<keyword evidence="13" id="KW-0547">Nucleotide-binding</keyword>
<dbReference type="InterPro" id="IPR005467">
    <property type="entry name" value="His_kinase_dom"/>
</dbReference>
<sequence length="543" mass="61749">MQEILDQIDLIQEHLDAVVVVDRAGVVCYVNHAAEVLFNRKAKELIGEEFGLPIMAGERTDIDILHANGQMISAEMRFFETEKNGEVTYTIVSLRDITERKRTEEWLRYQNERERLLGTIALKIQRELNLDQILAVAVEESRQLLQADRVLIYRFHPDWSGTFVVESAINRAIAVLGETIYDPCFNSERIAKYYHGAHSIVNDVETEPISECYKQLLIGFQIRANLVVSIGFGDRLWGLLVAHQCYEPRKWQQFEIESLQKIASHVSIAIQQAESFTRIQELNRNLEKQVAERTTQLEASLDELKRSLQKEKELHELKSQFVAMASHEFRTPLATIQVASDLLRHYSDRMSEEKKLSHFDKIQQEIRNMTALLEELLTIGKVESGRLPINPQEIQLERFCKNAIEEIRFMATEQHSLKFKKLCKQETCVTDTNLVHKILINLLSNAIKYSPMGGEIMLTIMQPSEQSDRLAFQVSDPGVGIAIADQAHIFEPFFRARNVGKIPGTGLGLAIAMASAELLGGTISVQSEVDAGTTFTFLLPVQL</sequence>
<evidence type="ECO:0000259" key="11">
    <source>
        <dbReference type="PROSITE" id="PS50112"/>
    </source>
</evidence>
<dbReference type="AlphaFoldDB" id="A0AAW9PUI8"/>
<dbReference type="Proteomes" id="UP001333818">
    <property type="component" value="Unassembled WGS sequence"/>
</dbReference>
<keyword evidence="7" id="KW-0902">Two-component regulatory system</keyword>
<dbReference type="Gene3D" id="1.10.287.130">
    <property type="match status" value="1"/>
</dbReference>
<dbReference type="CDD" id="cd00075">
    <property type="entry name" value="HATPase"/>
    <property type="match status" value="1"/>
</dbReference>
<dbReference type="PROSITE" id="PS50112">
    <property type="entry name" value="PAS"/>
    <property type="match status" value="1"/>
</dbReference>
<dbReference type="SUPFAM" id="SSF47384">
    <property type="entry name" value="Homodimeric domain of signal transducing histidine kinase"/>
    <property type="match status" value="1"/>
</dbReference>
<keyword evidence="4" id="KW-0597">Phosphoprotein</keyword>
<dbReference type="InterPro" id="IPR050736">
    <property type="entry name" value="Sensor_HK_Regulatory"/>
</dbReference>
<dbReference type="Pfam" id="PF02518">
    <property type="entry name" value="HATPase_c"/>
    <property type="match status" value="1"/>
</dbReference>
<dbReference type="PROSITE" id="PS50109">
    <property type="entry name" value="HIS_KIN"/>
    <property type="match status" value="1"/>
</dbReference>
<keyword evidence="8" id="KW-0175">Coiled coil</keyword>
<comment type="caution">
    <text evidence="13">The sequence shown here is derived from an EMBL/GenBank/DDBJ whole genome shotgun (WGS) entry which is preliminary data.</text>
</comment>
<keyword evidence="5" id="KW-0808">Transferase</keyword>
<dbReference type="GO" id="GO:0005524">
    <property type="term" value="F:ATP binding"/>
    <property type="evidence" value="ECO:0007669"/>
    <property type="project" value="UniProtKB-KW"/>
</dbReference>
<dbReference type="GO" id="GO:0000155">
    <property type="term" value="F:phosphorelay sensor kinase activity"/>
    <property type="evidence" value="ECO:0007669"/>
    <property type="project" value="InterPro"/>
</dbReference>
<dbReference type="Pfam" id="PF00989">
    <property type="entry name" value="PAS"/>
    <property type="match status" value="1"/>
</dbReference>
<dbReference type="InterPro" id="IPR036890">
    <property type="entry name" value="HATPase_C_sf"/>
</dbReference>
<evidence type="ECO:0000256" key="1">
    <source>
        <dbReference type="ARBA" id="ARBA00000085"/>
    </source>
</evidence>
<dbReference type="CDD" id="cd00082">
    <property type="entry name" value="HisKA"/>
    <property type="match status" value="1"/>
</dbReference>
<evidence type="ECO:0000256" key="3">
    <source>
        <dbReference type="ARBA" id="ARBA00012438"/>
    </source>
</evidence>
<dbReference type="Gene3D" id="3.30.450.40">
    <property type="match status" value="1"/>
</dbReference>
<dbReference type="SUPFAM" id="SSF55781">
    <property type="entry name" value="GAF domain-like"/>
    <property type="match status" value="1"/>
</dbReference>
<dbReference type="FunFam" id="3.30.565.10:FF:000006">
    <property type="entry name" value="Sensor histidine kinase WalK"/>
    <property type="match status" value="1"/>
</dbReference>
<dbReference type="SMART" id="SM00065">
    <property type="entry name" value="GAF"/>
    <property type="match status" value="1"/>
</dbReference>
<dbReference type="EC" id="2.7.13.3" evidence="3"/>
<dbReference type="EMBL" id="JAZBJZ010000017">
    <property type="protein sequence ID" value="MEE3716372.1"/>
    <property type="molecule type" value="Genomic_DNA"/>
</dbReference>
<dbReference type="InterPro" id="IPR029016">
    <property type="entry name" value="GAF-like_dom_sf"/>
</dbReference>
<feature type="domain" description="PAC" evidence="12">
    <location>
        <begin position="58"/>
        <end position="109"/>
    </location>
</feature>
<dbReference type="Pfam" id="PF00512">
    <property type="entry name" value="HisKA"/>
    <property type="match status" value="1"/>
</dbReference>
<dbReference type="Gene3D" id="3.30.565.10">
    <property type="entry name" value="Histidine kinase-like ATPase, C-terminal domain"/>
    <property type="match status" value="1"/>
</dbReference>
<dbReference type="InterPro" id="IPR036097">
    <property type="entry name" value="HisK_dim/P_sf"/>
</dbReference>
<keyword evidence="6" id="KW-0418">Kinase</keyword>
<dbReference type="PANTHER" id="PTHR43711">
    <property type="entry name" value="TWO-COMPONENT HISTIDINE KINASE"/>
    <property type="match status" value="1"/>
</dbReference>
<dbReference type="InterPro" id="IPR004358">
    <property type="entry name" value="Sig_transdc_His_kin-like_C"/>
</dbReference>
<gene>
    <name evidence="13" type="ORF">V2H45_06410</name>
</gene>
<evidence type="ECO:0000256" key="6">
    <source>
        <dbReference type="ARBA" id="ARBA00022777"/>
    </source>
</evidence>
<evidence type="ECO:0000256" key="8">
    <source>
        <dbReference type="SAM" id="Coils"/>
    </source>
</evidence>
<feature type="coiled-coil region" evidence="8">
    <location>
        <begin position="279"/>
        <end position="314"/>
    </location>
</feature>
<dbReference type="SMART" id="SM00388">
    <property type="entry name" value="HisKA"/>
    <property type="match status" value="1"/>
</dbReference>
<name>A0AAW9PUI8_9CYAN</name>
<dbReference type="SUPFAM" id="SSF55785">
    <property type="entry name" value="PYP-like sensor domain (PAS domain)"/>
    <property type="match status" value="1"/>
</dbReference>
<evidence type="ECO:0000256" key="4">
    <source>
        <dbReference type="ARBA" id="ARBA00022553"/>
    </source>
</evidence>
<dbReference type="RefSeq" id="WP_330482800.1">
    <property type="nucleotide sequence ID" value="NZ_JAZBJZ010000017.1"/>
</dbReference>
<organism evidence="13 14">
    <name type="scientific">Tumidithrix elongata BACA0141</name>
    <dbReference type="NCBI Taxonomy" id="2716417"/>
    <lineage>
        <taxon>Bacteria</taxon>
        <taxon>Bacillati</taxon>
        <taxon>Cyanobacteriota</taxon>
        <taxon>Cyanophyceae</taxon>
        <taxon>Pseudanabaenales</taxon>
        <taxon>Pseudanabaenaceae</taxon>
        <taxon>Tumidithrix</taxon>
        <taxon>Tumidithrix elongata</taxon>
    </lineage>
</organism>
<dbReference type="PANTHER" id="PTHR43711:SF26">
    <property type="entry name" value="SENSOR HISTIDINE KINASE RCSC"/>
    <property type="match status" value="1"/>
</dbReference>
<evidence type="ECO:0000259" key="9">
    <source>
        <dbReference type="PROSITE" id="PS50046"/>
    </source>
</evidence>
<feature type="domain" description="Phytochrome chromophore attachment site" evidence="9">
    <location>
        <begin position="129"/>
        <end position="265"/>
    </location>
</feature>
<protein>
    <recommendedName>
        <fullName evidence="3">histidine kinase</fullName>
        <ecNumber evidence="3">2.7.13.3</ecNumber>
    </recommendedName>
</protein>
<evidence type="ECO:0000256" key="7">
    <source>
        <dbReference type="ARBA" id="ARBA00023012"/>
    </source>
</evidence>
<dbReference type="InterPro" id="IPR003018">
    <property type="entry name" value="GAF"/>
</dbReference>
<reference evidence="13" key="1">
    <citation type="submission" date="2024-01" db="EMBL/GenBank/DDBJ databases">
        <title>Bank of Algae and Cyanobacteria of the Azores (BACA) strain genomes.</title>
        <authorList>
            <person name="Luz R."/>
            <person name="Cordeiro R."/>
            <person name="Fonseca A."/>
            <person name="Goncalves V."/>
        </authorList>
    </citation>
    <scope>NUCLEOTIDE SEQUENCE</scope>
    <source>
        <strain evidence="13">BACA0141</strain>
    </source>
</reference>
<dbReference type="PRINTS" id="PR00344">
    <property type="entry name" value="BCTRLSENSOR"/>
</dbReference>
<accession>A0AAW9PUI8</accession>
<dbReference type="PROSITE" id="PS50113">
    <property type="entry name" value="PAC"/>
    <property type="match status" value="1"/>
</dbReference>
<dbReference type="SUPFAM" id="SSF55874">
    <property type="entry name" value="ATPase domain of HSP90 chaperone/DNA topoisomerase II/histidine kinase"/>
    <property type="match status" value="1"/>
</dbReference>
<proteinExistence type="inferred from homology"/>
<dbReference type="InterPro" id="IPR003661">
    <property type="entry name" value="HisK_dim/P_dom"/>
</dbReference>
<evidence type="ECO:0000259" key="10">
    <source>
        <dbReference type="PROSITE" id="PS50109"/>
    </source>
</evidence>
<dbReference type="GO" id="GO:0006355">
    <property type="term" value="P:regulation of DNA-templated transcription"/>
    <property type="evidence" value="ECO:0007669"/>
    <property type="project" value="InterPro"/>
</dbReference>
<evidence type="ECO:0000313" key="13">
    <source>
        <dbReference type="EMBL" id="MEE3716372.1"/>
    </source>
</evidence>